<comment type="similarity">
    <text evidence="1 3 4">Belongs to the glutamine synthetase family.</text>
</comment>
<name>A0A371P4T7_9ACTN</name>
<evidence type="ECO:0000259" key="5">
    <source>
        <dbReference type="PROSITE" id="PS51987"/>
    </source>
</evidence>
<gene>
    <name evidence="6" type="ORF">DX116_17925</name>
</gene>
<evidence type="ECO:0000256" key="3">
    <source>
        <dbReference type="PROSITE-ProRule" id="PRU01331"/>
    </source>
</evidence>
<dbReference type="PANTHER" id="PTHR43785:SF12">
    <property type="entry name" value="TYPE-1 GLUTAMINE SYNTHETASE 2"/>
    <property type="match status" value="1"/>
</dbReference>
<reference evidence="6 7" key="1">
    <citation type="submission" date="2018-08" db="EMBL/GenBank/DDBJ databases">
        <title>Aeromicrobium sp. M2KJ-4, whole genome shotgun sequence.</title>
        <authorList>
            <person name="Tuo L."/>
        </authorList>
    </citation>
    <scope>NUCLEOTIDE SEQUENCE [LARGE SCALE GENOMIC DNA]</scope>
    <source>
        <strain evidence="6 7">M2KJ-4</strain>
    </source>
</reference>
<dbReference type="RefSeq" id="WP_119705538.1">
    <property type="nucleotide sequence ID" value="NZ_JBHSOI010000002.1"/>
</dbReference>
<dbReference type="Proteomes" id="UP000265581">
    <property type="component" value="Unassembled WGS sequence"/>
</dbReference>
<evidence type="ECO:0000313" key="6">
    <source>
        <dbReference type="EMBL" id="REK70953.1"/>
    </source>
</evidence>
<evidence type="ECO:0000256" key="1">
    <source>
        <dbReference type="ARBA" id="ARBA00009897"/>
    </source>
</evidence>
<dbReference type="InterPro" id="IPR014746">
    <property type="entry name" value="Gln_synth/guanido_kin_cat_dom"/>
</dbReference>
<keyword evidence="2" id="KW-0436">Ligase</keyword>
<comment type="caution">
    <text evidence="6">The sequence shown here is derived from an EMBL/GenBank/DDBJ whole genome shotgun (WGS) entry which is preliminary data.</text>
</comment>
<dbReference type="InterPro" id="IPR008146">
    <property type="entry name" value="Gln_synth_cat_dom"/>
</dbReference>
<dbReference type="EMBL" id="QUBR01000002">
    <property type="protein sequence ID" value="REK70953.1"/>
    <property type="molecule type" value="Genomic_DNA"/>
</dbReference>
<dbReference type="GO" id="GO:0006542">
    <property type="term" value="P:glutamine biosynthetic process"/>
    <property type="evidence" value="ECO:0007669"/>
    <property type="project" value="InterPro"/>
</dbReference>
<dbReference type="OrthoDB" id="3277468at2"/>
<dbReference type="Gene3D" id="3.30.590.10">
    <property type="entry name" value="Glutamine synthetase/guanido kinase, catalytic domain"/>
    <property type="match status" value="1"/>
</dbReference>
<dbReference type="InterPro" id="IPR036651">
    <property type="entry name" value="Gln_synt_N_sf"/>
</dbReference>
<evidence type="ECO:0000256" key="4">
    <source>
        <dbReference type="RuleBase" id="RU000384"/>
    </source>
</evidence>
<dbReference type="SMART" id="SM01230">
    <property type="entry name" value="Gln-synt_C"/>
    <property type="match status" value="1"/>
</dbReference>
<dbReference type="PROSITE" id="PS51987">
    <property type="entry name" value="GS_CATALYTIC"/>
    <property type="match status" value="1"/>
</dbReference>
<dbReference type="Pfam" id="PF00120">
    <property type="entry name" value="Gln-synt_C"/>
    <property type="match status" value="1"/>
</dbReference>
<protein>
    <submittedName>
        <fullName evidence="6">Glutamine synthetase</fullName>
    </submittedName>
</protein>
<feature type="domain" description="GS catalytic" evidence="5">
    <location>
        <begin position="107"/>
        <end position="434"/>
    </location>
</feature>
<dbReference type="Gene3D" id="3.10.20.70">
    <property type="entry name" value="Glutamine synthetase, N-terminal domain"/>
    <property type="match status" value="1"/>
</dbReference>
<evidence type="ECO:0000313" key="7">
    <source>
        <dbReference type="Proteomes" id="UP000265581"/>
    </source>
</evidence>
<dbReference type="GO" id="GO:0004356">
    <property type="term" value="F:glutamine synthetase activity"/>
    <property type="evidence" value="ECO:0007669"/>
    <property type="project" value="InterPro"/>
</dbReference>
<accession>A0A371P4T7</accession>
<proteinExistence type="inferred from homology"/>
<dbReference type="PANTHER" id="PTHR43785">
    <property type="entry name" value="GAMMA-GLUTAMYLPUTRESCINE SYNTHETASE"/>
    <property type="match status" value="1"/>
</dbReference>
<evidence type="ECO:0000256" key="2">
    <source>
        <dbReference type="ARBA" id="ARBA00022598"/>
    </source>
</evidence>
<organism evidence="6 7">
    <name type="scientific">Aeromicrobium endophyticum</name>
    <dbReference type="NCBI Taxonomy" id="2292704"/>
    <lineage>
        <taxon>Bacteria</taxon>
        <taxon>Bacillati</taxon>
        <taxon>Actinomycetota</taxon>
        <taxon>Actinomycetes</taxon>
        <taxon>Propionibacteriales</taxon>
        <taxon>Nocardioidaceae</taxon>
        <taxon>Aeromicrobium</taxon>
    </lineage>
</organism>
<dbReference type="AlphaFoldDB" id="A0A371P4T7"/>
<sequence length="434" mass="44751">MRSSPPSADQRGRTLVVGSLVDYAGVARAKTVPAARTDVFATSGIGASPTWVTFSADNTVVFTDDIGVAGDLRLRIDPDDLVDIGDGLAWAPADLCEQDGTASPLCPRRALRAVAAQANERGLETLMGTEIEFVVIDPDRGPSAGAEWAAYGMRSLTRHRAFLADLADALTDAGLAPEQLHAEFGHDQYEVSLPPAAPIRMADAAVLARTVIGLVAARHSLEVSFSPLPWVGAAANGAHLHLSLARDGHNIFHGGDGPHGLTPEGGAAIGGVLGGLRDLHGVYAGSVVSSQRLKAGSWSGASVGWGLENREAAVRLLAGTAGNPHGANIELKIVDATANIYLAAAALLGSALRGVVEGAPLPDELAADPQQSGAATLSQDAGEVLDELAASTFAEQLFGPMVVAGLVAVRRHEVEVFCDATAAEIAETLKMAWS</sequence>
<keyword evidence="7" id="KW-1185">Reference proteome</keyword>
<dbReference type="SUPFAM" id="SSF55931">
    <property type="entry name" value="Glutamine synthetase/guanido kinase"/>
    <property type="match status" value="1"/>
</dbReference>